<name>A0ABR9X5F1_9RHOB</name>
<reference evidence="1 2" key="1">
    <citation type="journal article" date="2021" name="Int. J. Syst. Evol. Microbiol.">
        <title>Salipiger mangrovisoli sp. nov., isolated from mangrove soil and the proposal for the reclassification of Paraphaeobacter pallidus as Salipiger pallidus comb. nov.</title>
        <authorList>
            <person name="Du J."/>
            <person name="Liu Y."/>
            <person name="Pei T."/>
            <person name="Deng M.R."/>
            <person name="Zhu H."/>
        </authorList>
    </citation>
    <scope>NUCLEOTIDE SEQUENCE [LARGE SCALE GENOMIC DNA]</scope>
    <source>
        <strain evidence="1 2">6D45A</strain>
    </source>
</reference>
<sequence>MKVQTVLTYFDGSNHGREQLQAAIDAALWFDAQLTVVSVVYVPNSGPGSFGPLDPDPAAKSARVTASILARRVSKWLEEAGVRGDAFPFAASKATFAREFSSLARYVDVVVELHATADLRASLSSLTGQEISAQSAIPMSGLSGVSANTIARVGVE</sequence>
<dbReference type="InterPro" id="IPR014729">
    <property type="entry name" value="Rossmann-like_a/b/a_fold"/>
</dbReference>
<dbReference type="Gene3D" id="3.40.50.620">
    <property type="entry name" value="HUPs"/>
    <property type="match status" value="1"/>
</dbReference>
<keyword evidence="2" id="KW-1185">Reference proteome</keyword>
<dbReference type="SUPFAM" id="SSF52402">
    <property type="entry name" value="Adenine nucleotide alpha hydrolases-like"/>
    <property type="match status" value="1"/>
</dbReference>
<accession>A0ABR9X5F1</accession>
<protein>
    <recommendedName>
        <fullName evidence="3">Nucleotide-binding universal stress protein, UspA family</fullName>
    </recommendedName>
</protein>
<evidence type="ECO:0000313" key="2">
    <source>
        <dbReference type="Proteomes" id="UP000607796"/>
    </source>
</evidence>
<dbReference type="RefSeq" id="WP_194136077.1">
    <property type="nucleotide sequence ID" value="NZ_JADFFK010000014.1"/>
</dbReference>
<organism evidence="1 2">
    <name type="scientific">Salipiger mangrovisoli</name>
    <dbReference type="NCBI Taxonomy" id="2865933"/>
    <lineage>
        <taxon>Bacteria</taxon>
        <taxon>Pseudomonadati</taxon>
        <taxon>Pseudomonadota</taxon>
        <taxon>Alphaproteobacteria</taxon>
        <taxon>Rhodobacterales</taxon>
        <taxon>Roseobacteraceae</taxon>
        <taxon>Salipiger</taxon>
    </lineage>
</organism>
<evidence type="ECO:0008006" key="3">
    <source>
        <dbReference type="Google" id="ProtNLM"/>
    </source>
</evidence>
<gene>
    <name evidence="1" type="ORF">IQ782_18140</name>
</gene>
<comment type="caution">
    <text evidence="1">The sequence shown here is derived from an EMBL/GenBank/DDBJ whole genome shotgun (WGS) entry which is preliminary data.</text>
</comment>
<proteinExistence type="predicted"/>
<dbReference type="Proteomes" id="UP000607796">
    <property type="component" value="Unassembled WGS sequence"/>
</dbReference>
<dbReference type="EMBL" id="JADFFK010000014">
    <property type="protein sequence ID" value="MBE9638781.1"/>
    <property type="molecule type" value="Genomic_DNA"/>
</dbReference>
<evidence type="ECO:0000313" key="1">
    <source>
        <dbReference type="EMBL" id="MBE9638781.1"/>
    </source>
</evidence>